<dbReference type="STRING" id="35608.A0A2U1Q7Z9"/>
<comment type="caution">
    <text evidence="3">The sequence shown here is derived from an EMBL/GenBank/DDBJ whole genome shotgun (WGS) entry which is preliminary data.</text>
</comment>
<evidence type="ECO:0000256" key="2">
    <source>
        <dbReference type="SAM" id="Phobius"/>
    </source>
</evidence>
<dbReference type="InterPro" id="IPR007216">
    <property type="entry name" value="CNOT9"/>
</dbReference>
<feature type="region of interest" description="Disordered" evidence="1">
    <location>
        <begin position="144"/>
        <end position="192"/>
    </location>
</feature>
<dbReference type="InterPro" id="IPR011989">
    <property type="entry name" value="ARM-like"/>
</dbReference>
<dbReference type="OrthoDB" id="244at2759"/>
<dbReference type="Proteomes" id="UP000245207">
    <property type="component" value="Unassembled WGS sequence"/>
</dbReference>
<dbReference type="EMBL" id="PKPP01000333">
    <property type="protein sequence ID" value="PWA94136.1"/>
    <property type="molecule type" value="Genomic_DNA"/>
</dbReference>
<dbReference type="PANTHER" id="PTHR12262">
    <property type="entry name" value="CCR4-NOT TRANSCRIPTION COMPLEX SUBUNIT 9"/>
    <property type="match status" value="1"/>
</dbReference>
<feature type="transmembrane region" description="Helical" evidence="2">
    <location>
        <begin position="560"/>
        <end position="580"/>
    </location>
</feature>
<evidence type="ECO:0000313" key="3">
    <source>
        <dbReference type="EMBL" id="PWA94136.1"/>
    </source>
</evidence>
<proteinExistence type="predicted"/>
<protein>
    <submittedName>
        <fullName evidence="3">Cytochrome b</fullName>
    </submittedName>
</protein>
<keyword evidence="4" id="KW-1185">Reference proteome</keyword>
<feature type="compositionally biased region" description="Polar residues" evidence="1">
    <location>
        <begin position="173"/>
        <end position="192"/>
    </location>
</feature>
<evidence type="ECO:0000256" key="1">
    <source>
        <dbReference type="SAM" id="MobiDB-lite"/>
    </source>
</evidence>
<dbReference type="GO" id="GO:0016491">
    <property type="term" value="F:oxidoreductase activity"/>
    <property type="evidence" value="ECO:0007669"/>
    <property type="project" value="InterPro"/>
</dbReference>
<gene>
    <name evidence="3" type="ORF">CTI12_AA063870</name>
</gene>
<dbReference type="SUPFAM" id="SSF81648">
    <property type="entry name" value="a domain/subunit of cytochrome bc1 complex (Ubiquinol-cytochrome c reductase)"/>
    <property type="match status" value="1"/>
</dbReference>
<dbReference type="GO" id="GO:0016020">
    <property type="term" value="C:membrane"/>
    <property type="evidence" value="ECO:0007669"/>
    <property type="project" value="InterPro"/>
</dbReference>
<dbReference type="GO" id="GO:0030014">
    <property type="term" value="C:CCR4-NOT complex"/>
    <property type="evidence" value="ECO:0007669"/>
    <property type="project" value="InterPro"/>
</dbReference>
<dbReference type="GO" id="GO:0006402">
    <property type="term" value="P:mRNA catabolic process"/>
    <property type="evidence" value="ECO:0007669"/>
    <property type="project" value="InterPro"/>
</dbReference>
<feature type="compositionally biased region" description="Polar residues" evidence="1">
    <location>
        <begin position="150"/>
        <end position="164"/>
    </location>
</feature>
<accession>A0A2U1Q7Z9</accession>
<dbReference type="InterPro" id="IPR036150">
    <property type="entry name" value="Cyt_b/b6_C_sf"/>
</dbReference>
<keyword evidence="2" id="KW-1133">Transmembrane helix</keyword>
<dbReference type="GO" id="GO:0009055">
    <property type="term" value="F:electron transfer activity"/>
    <property type="evidence" value="ECO:0007669"/>
    <property type="project" value="InterPro"/>
</dbReference>
<reference evidence="3 4" key="1">
    <citation type="journal article" date="2018" name="Mol. Plant">
        <title>The genome of Artemisia annua provides insight into the evolution of Asteraceae family and artemisinin biosynthesis.</title>
        <authorList>
            <person name="Shen Q."/>
            <person name="Zhang L."/>
            <person name="Liao Z."/>
            <person name="Wang S."/>
            <person name="Yan T."/>
            <person name="Shi P."/>
            <person name="Liu M."/>
            <person name="Fu X."/>
            <person name="Pan Q."/>
            <person name="Wang Y."/>
            <person name="Lv Z."/>
            <person name="Lu X."/>
            <person name="Zhang F."/>
            <person name="Jiang W."/>
            <person name="Ma Y."/>
            <person name="Chen M."/>
            <person name="Hao X."/>
            <person name="Li L."/>
            <person name="Tang Y."/>
            <person name="Lv G."/>
            <person name="Zhou Y."/>
            <person name="Sun X."/>
            <person name="Brodelius P.E."/>
            <person name="Rose J.K.C."/>
            <person name="Tang K."/>
        </authorList>
    </citation>
    <scope>NUCLEOTIDE SEQUENCE [LARGE SCALE GENOMIC DNA]</scope>
    <source>
        <strain evidence="4">cv. Huhao1</strain>
        <tissue evidence="3">Leaf</tissue>
    </source>
</reference>
<sequence length="633" mass="71595">MSGSSGGWIYNNSPIPITKKPDLNDPVLRAKLAKGLAVLEPSMIGEPAETFATPLEILPEWYFFPLKLYIFIPNNIRKQQSFSGKIIHSRLRKSLKKLVKHSFSMLFGKNCGSVNELPRDDHMVYDYLTGIVKRMICHRNKNNDVHQASKRSQVPPKSSQSVDPSSRRPAQPETINNSSSLNNGSRQKQPMNPVQVGSLNALVTTTKEVATLILNRIFNQQEGKTYIGSFVERFNVVTKALEKMATTFEEVDNYEKVRMFLESTMMFMNISSVNELPRDDHVVTTLILNQIFNQQEGKTYIGSFVERFNVVTKALDKMVDEFTGIPTLLKNILNVYGIPPPALLKNILNVATLILNRIFNQQEGKTYIGSFVERFNVVTKALEKMATTFEEVDNYEKVRMFLESTMMFMNISSVNELPRDDHVVTTLILNQIFNQQEGKTYIGSFVERFNVVTKALDKMVDEFTGIPTLLKNILNVYGIPPPALLKNILNEYGIPPPALLKNILNVYGIPPPALLKNILNVHGIPPPAKCQECKFAVQESVSKAVVKAVVAGGRFFLTEYIILLLNLSICIVLLILYGYLAGNYELFDIKQGRDEPLKEFVERFNVAILEIEERYYQIIISAFLYGLRKSALA</sequence>
<keyword evidence="2" id="KW-0472">Membrane</keyword>
<keyword evidence="2" id="KW-0812">Transmembrane</keyword>
<dbReference type="Gene3D" id="1.25.10.10">
    <property type="entry name" value="Leucine-rich Repeat Variant"/>
    <property type="match status" value="4"/>
</dbReference>
<evidence type="ECO:0000313" key="4">
    <source>
        <dbReference type="Proteomes" id="UP000245207"/>
    </source>
</evidence>
<dbReference type="AlphaFoldDB" id="A0A2U1Q7Z9"/>
<organism evidence="3 4">
    <name type="scientific">Artemisia annua</name>
    <name type="common">Sweet wormwood</name>
    <dbReference type="NCBI Taxonomy" id="35608"/>
    <lineage>
        <taxon>Eukaryota</taxon>
        <taxon>Viridiplantae</taxon>
        <taxon>Streptophyta</taxon>
        <taxon>Embryophyta</taxon>
        <taxon>Tracheophyta</taxon>
        <taxon>Spermatophyta</taxon>
        <taxon>Magnoliopsida</taxon>
        <taxon>eudicotyledons</taxon>
        <taxon>Gunneridae</taxon>
        <taxon>Pentapetalae</taxon>
        <taxon>asterids</taxon>
        <taxon>campanulids</taxon>
        <taxon>Asterales</taxon>
        <taxon>Asteraceae</taxon>
        <taxon>Asteroideae</taxon>
        <taxon>Anthemideae</taxon>
        <taxon>Artemisiinae</taxon>
        <taxon>Artemisia</taxon>
    </lineage>
</organism>
<name>A0A2U1Q7Z9_ARTAN</name>